<feature type="domain" description="Peptidase S9 prolyl oligopeptidase catalytic" evidence="2">
    <location>
        <begin position="104"/>
        <end position="247"/>
    </location>
</feature>
<dbReference type="EMBL" id="JAPTHD010000003">
    <property type="protein sequence ID" value="MDV5824151.1"/>
    <property type="molecule type" value="Genomic_DNA"/>
</dbReference>
<dbReference type="RefSeq" id="WP_317516939.1">
    <property type="nucleotide sequence ID" value="NZ_JAPTHD010000003.1"/>
</dbReference>
<accession>A0ABU3ZX98</accession>
<sequence length="272" mass="28555">MLAADLVWPLRAAQSGAFTLEDEAAAPEAAVVSAVERPVLLGYAPDAPNGRAMLVLGGGGYTALMAGREGVQVARWLNGLGYHAFVLIHRFPDAGTSPSAPLVDALAAMVMIRESGLADQGLGVIGLSSGGHLAACLAARYPAAWGTAEAQRPDVMVIGYAPISTNAKGRTIVPNKPPLPPVEKQVLYDALQPDVQLLPDPPPTFIVYAGNDPVVPAINAQRLHDALRDAGGSSELHIFADAPHGFALDTPDRPVSLWPRLCEAWLRQVGFL</sequence>
<dbReference type="InterPro" id="IPR029058">
    <property type="entry name" value="AB_hydrolase_fold"/>
</dbReference>
<proteinExistence type="predicted"/>
<dbReference type="InterPro" id="IPR050300">
    <property type="entry name" value="GDXG_lipolytic_enzyme"/>
</dbReference>
<organism evidence="3 4">
    <name type="scientific">Sphingobium naphthae</name>
    <dbReference type="NCBI Taxonomy" id="1886786"/>
    <lineage>
        <taxon>Bacteria</taxon>
        <taxon>Pseudomonadati</taxon>
        <taxon>Pseudomonadota</taxon>
        <taxon>Alphaproteobacteria</taxon>
        <taxon>Sphingomonadales</taxon>
        <taxon>Sphingomonadaceae</taxon>
        <taxon>Sphingobium</taxon>
    </lineage>
</organism>
<dbReference type="Gene3D" id="3.40.50.1820">
    <property type="entry name" value="alpha/beta hydrolase"/>
    <property type="match status" value="1"/>
</dbReference>
<dbReference type="SUPFAM" id="SSF53474">
    <property type="entry name" value="alpha/beta-Hydrolases"/>
    <property type="match status" value="1"/>
</dbReference>
<keyword evidence="4" id="KW-1185">Reference proteome</keyword>
<protein>
    <submittedName>
        <fullName evidence="3">Alpha/beta hydrolase</fullName>
    </submittedName>
</protein>
<keyword evidence="1 3" id="KW-0378">Hydrolase</keyword>
<name>A0ABU3ZX98_9SPHN</name>
<dbReference type="GO" id="GO:0016787">
    <property type="term" value="F:hydrolase activity"/>
    <property type="evidence" value="ECO:0007669"/>
    <property type="project" value="UniProtKB-KW"/>
</dbReference>
<evidence type="ECO:0000259" key="2">
    <source>
        <dbReference type="Pfam" id="PF00326"/>
    </source>
</evidence>
<evidence type="ECO:0000313" key="4">
    <source>
        <dbReference type="Proteomes" id="UP001185984"/>
    </source>
</evidence>
<dbReference type="InterPro" id="IPR001375">
    <property type="entry name" value="Peptidase_S9_cat"/>
</dbReference>
<comment type="caution">
    <text evidence="3">The sequence shown here is derived from an EMBL/GenBank/DDBJ whole genome shotgun (WGS) entry which is preliminary data.</text>
</comment>
<evidence type="ECO:0000313" key="3">
    <source>
        <dbReference type="EMBL" id="MDV5824151.1"/>
    </source>
</evidence>
<dbReference type="PANTHER" id="PTHR48081">
    <property type="entry name" value="AB HYDROLASE SUPERFAMILY PROTEIN C4A8.06C"/>
    <property type="match status" value="1"/>
</dbReference>
<dbReference type="Pfam" id="PF00326">
    <property type="entry name" value="Peptidase_S9"/>
    <property type="match status" value="1"/>
</dbReference>
<reference evidence="4" key="1">
    <citation type="journal article" date="2022" name="J Environ Chem Eng">
        <title>Biodegradation of petroleum oil using a constructed nonpathogenic and heavy metal-tolerant bacterial consortium isolated from marine sponges.</title>
        <authorList>
            <person name="Dechsakulwatana C."/>
            <person name="Rungsihiranrut A."/>
            <person name="Muangchinda C."/>
            <person name="Ningthoujam R."/>
            <person name="Klankeo P."/>
            <person name="Pinyakong O."/>
        </authorList>
    </citation>
    <scope>NUCLEOTIDE SEQUENCE [LARGE SCALE GENOMIC DNA]</scope>
    <source>
        <strain evidence="4">MO2-4</strain>
    </source>
</reference>
<dbReference type="Proteomes" id="UP001185984">
    <property type="component" value="Unassembled WGS sequence"/>
</dbReference>
<gene>
    <name evidence="3" type="ORF">O0R41_11135</name>
</gene>
<dbReference type="PANTHER" id="PTHR48081:SF6">
    <property type="entry name" value="PEPTIDASE S9 PROLYL OLIGOPEPTIDASE CATALYTIC DOMAIN-CONTAINING PROTEIN"/>
    <property type="match status" value="1"/>
</dbReference>
<evidence type="ECO:0000256" key="1">
    <source>
        <dbReference type="ARBA" id="ARBA00022801"/>
    </source>
</evidence>